<keyword evidence="1" id="KW-0969">Cilium</keyword>
<dbReference type="RefSeq" id="WP_079438863.1">
    <property type="nucleotide sequence ID" value="NZ_MZGT01000013.1"/>
</dbReference>
<keyword evidence="2" id="KW-1185">Reference proteome</keyword>
<reference evidence="1 2" key="1">
    <citation type="submission" date="2017-03" db="EMBL/GenBank/DDBJ databases">
        <title>Genome sequence of Clostridium chromiireducens DSM 23318.</title>
        <authorList>
            <person name="Poehlein A."/>
            <person name="Daniel R."/>
        </authorList>
    </citation>
    <scope>NUCLEOTIDE SEQUENCE [LARGE SCALE GENOMIC DNA]</scope>
    <source>
        <strain evidence="1 2">DSM 23318</strain>
    </source>
</reference>
<dbReference type="STRING" id="225345.CLCHR_12800"/>
<dbReference type="AlphaFoldDB" id="A0A1V4IWN2"/>
<name>A0A1V4IWN2_9CLOT</name>
<organism evidence="1 2">
    <name type="scientific">Clostridium chromiireducens</name>
    <dbReference type="NCBI Taxonomy" id="225345"/>
    <lineage>
        <taxon>Bacteria</taxon>
        <taxon>Bacillati</taxon>
        <taxon>Bacillota</taxon>
        <taxon>Clostridia</taxon>
        <taxon>Eubacteriales</taxon>
        <taxon>Clostridiaceae</taxon>
        <taxon>Clostridium</taxon>
    </lineage>
</organism>
<gene>
    <name evidence="1" type="primary">fliU_1</name>
    <name evidence="1" type="ORF">CLCHR_12800</name>
</gene>
<dbReference type="NCBIfam" id="NF038110">
    <property type="entry name" value="Lys_methyl_FliB"/>
    <property type="match status" value="1"/>
</dbReference>
<dbReference type="Proteomes" id="UP000191056">
    <property type="component" value="Unassembled WGS sequence"/>
</dbReference>
<proteinExistence type="predicted"/>
<evidence type="ECO:0000313" key="2">
    <source>
        <dbReference type="Proteomes" id="UP000191056"/>
    </source>
</evidence>
<evidence type="ECO:0000313" key="1">
    <source>
        <dbReference type="EMBL" id="OPJ64309.1"/>
    </source>
</evidence>
<dbReference type="OrthoDB" id="86584at2"/>
<keyword evidence="1" id="KW-0282">Flagellum</keyword>
<keyword evidence="1" id="KW-0966">Cell projection</keyword>
<protein>
    <submittedName>
        <fullName evidence="1">Flagellar biosynthetic protein FliU</fullName>
    </submittedName>
</protein>
<comment type="caution">
    <text evidence="1">The sequence shown here is derived from an EMBL/GenBank/DDBJ whole genome shotgun (WGS) entry which is preliminary data.</text>
</comment>
<accession>A0A1V4IWN2</accession>
<sequence>MSKEIDILKISNYDKFKCIADKCRFTCCQGWDVSIDIDTYNKWENDKANYILDSVKIKKTGNKTEYFINKENHEACPLLDKQGLCQIVNSHGEEYLSSTCHTFPRIENIFENKKELSLSCACPEVVELISSITGKINIISENDTNLKSNLLELRIRDAVVNIMQQEAFLLEEKLIVSFQMLLIILEKYNLREDGLLEELERYKVREYIQELIDMYKGMDFNINDSVEEINYLFLDIIKNYKDVSSFEILLGDISDFAENIEIESLSIKWNDYKDVFKEYNMLSENCIVSDILSSCISNDIEEMIISFQMIILEYLLVRYAVFLKYCLNKTKKIDIEDIKEYIVTFSRIIGNNTEAVTEFIREGFGDDILEIGYLCFITLF</sequence>
<dbReference type="EMBL" id="MZGT01000013">
    <property type="protein sequence ID" value="OPJ64309.1"/>
    <property type="molecule type" value="Genomic_DNA"/>
</dbReference>